<feature type="transmembrane region" description="Helical" evidence="13">
    <location>
        <begin position="286"/>
        <end position="304"/>
    </location>
</feature>
<feature type="transmembrane region" description="Helical" evidence="13">
    <location>
        <begin position="129"/>
        <end position="150"/>
    </location>
</feature>
<dbReference type="NCBIfam" id="TIGR00797">
    <property type="entry name" value="matE"/>
    <property type="match status" value="1"/>
</dbReference>
<accession>A0ABS4H5I6</accession>
<evidence type="ECO:0000256" key="5">
    <source>
        <dbReference type="ARBA" id="ARBA00022448"/>
    </source>
</evidence>
<dbReference type="EMBL" id="JAGGKP010000007">
    <property type="protein sequence ID" value="MBP1937751.1"/>
    <property type="molecule type" value="Genomic_DNA"/>
</dbReference>
<keyword evidence="15" id="KW-1185">Reference proteome</keyword>
<dbReference type="InterPro" id="IPR050222">
    <property type="entry name" value="MATE_MdtK"/>
</dbReference>
<dbReference type="Pfam" id="PF01554">
    <property type="entry name" value="MatE"/>
    <property type="match status" value="2"/>
</dbReference>
<feature type="transmembrane region" description="Helical" evidence="13">
    <location>
        <begin position="248"/>
        <end position="266"/>
    </location>
</feature>
<evidence type="ECO:0000256" key="12">
    <source>
        <dbReference type="ARBA" id="ARBA00031636"/>
    </source>
</evidence>
<proteinExistence type="inferred from homology"/>
<feature type="transmembrane region" description="Helical" evidence="13">
    <location>
        <begin position="202"/>
        <end position="227"/>
    </location>
</feature>
<feature type="transmembrane region" description="Helical" evidence="13">
    <location>
        <begin position="63"/>
        <end position="82"/>
    </location>
</feature>
<feature type="transmembrane region" description="Helical" evidence="13">
    <location>
        <begin position="316"/>
        <end position="339"/>
    </location>
</feature>
<evidence type="ECO:0000256" key="1">
    <source>
        <dbReference type="ARBA" id="ARBA00003408"/>
    </source>
</evidence>
<comment type="subcellular location">
    <subcellularLocation>
        <location evidence="2">Cell membrane</location>
        <topology evidence="2">Multi-pass membrane protein</topology>
    </subcellularLocation>
</comment>
<evidence type="ECO:0000256" key="4">
    <source>
        <dbReference type="ARBA" id="ARBA00020268"/>
    </source>
</evidence>
<dbReference type="InterPro" id="IPR048279">
    <property type="entry name" value="MdtK-like"/>
</dbReference>
<evidence type="ECO:0000256" key="7">
    <source>
        <dbReference type="ARBA" id="ARBA00022475"/>
    </source>
</evidence>
<name>A0ABS4H5I6_9BACL</name>
<keyword evidence="5" id="KW-0813">Transport</keyword>
<keyword evidence="7" id="KW-1003">Cell membrane</keyword>
<evidence type="ECO:0000256" key="3">
    <source>
        <dbReference type="ARBA" id="ARBA00010199"/>
    </source>
</evidence>
<dbReference type="CDD" id="cd13131">
    <property type="entry name" value="MATE_NorM_like"/>
    <property type="match status" value="1"/>
</dbReference>
<keyword evidence="9 13" id="KW-1133">Transmembrane helix</keyword>
<keyword evidence="6" id="KW-0050">Antiport</keyword>
<comment type="function">
    <text evidence="1">Multidrug efflux pump.</text>
</comment>
<evidence type="ECO:0000256" key="9">
    <source>
        <dbReference type="ARBA" id="ARBA00022989"/>
    </source>
</evidence>
<feature type="transmembrane region" description="Helical" evidence="13">
    <location>
        <begin position="389"/>
        <end position="409"/>
    </location>
</feature>
<protein>
    <recommendedName>
        <fullName evidence="4">Probable multidrug resistance protein NorM</fullName>
    </recommendedName>
    <alternativeName>
        <fullName evidence="12">Multidrug-efflux transporter</fullName>
    </alternativeName>
</protein>
<dbReference type="PIRSF" id="PIRSF006603">
    <property type="entry name" value="DinF"/>
    <property type="match status" value="1"/>
</dbReference>
<evidence type="ECO:0000256" key="2">
    <source>
        <dbReference type="ARBA" id="ARBA00004651"/>
    </source>
</evidence>
<feature type="transmembrane region" description="Helical" evidence="13">
    <location>
        <begin position="359"/>
        <end position="377"/>
    </location>
</feature>
<keyword evidence="11 13" id="KW-0472">Membrane</keyword>
<evidence type="ECO:0000313" key="14">
    <source>
        <dbReference type="EMBL" id="MBP1937751.1"/>
    </source>
</evidence>
<organism evidence="14 15">
    <name type="scientific">Paenibacillus sediminis</name>
    <dbReference type="NCBI Taxonomy" id="664909"/>
    <lineage>
        <taxon>Bacteria</taxon>
        <taxon>Bacillati</taxon>
        <taxon>Bacillota</taxon>
        <taxon>Bacilli</taxon>
        <taxon>Bacillales</taxon>
        <taxon>Paenibacillaceae</taxon>
        <taxon>Paenibacillus</taxon>
    </lineage>
</organism>
<evidence type="ECO:0000256" key="11">
    <source>
        <dbReference type="ARBA" id="ARBA00023136"/>
    </source>
</evidence>
<keyword evidence="8 13" id="KW-0812">Transmembrane</keyword>
<sequence>MKETFSIKQKFKQFFIILIPILITQITMSAMLFFDTYMSGRSSAEDLAGVAIGSSLWVPMQSGLNGILMGISPIVSQLVGAGKRDKVAFNVMQALMLSFVVSVVVLLIGGFLLSPVLAGMKLESYVHHVAFYFLVSLAAGVIPLFGYTVLRSFIDALGQTRISMRITLISLPLNVAANYVLIYGKLGFPRFGGIGAGMASAFTYWCIFTIATLCVHRLQPFAGYGVFRKWYRISLTKWKELLKIGVPIGFATFFETTIFAAVTLLMSRFDTITIASHQAAMNFATTLYMIPLSICLSLTILVGYETGAKRLKDAKQYSIIGISTAVCMSILTAVFLLLFKHQVAALYSTENRVIELTQHFLLYAIFFQLSDAIATPTQGVLRGYKDVNPAFIITLISYWIIGLPTGYYLGNYTYWGAYGYWIGLITGLAVGAVLLLRRLVIVQRKVVLES</sequence>
<dbReference type="InterPro" id="IPR002528">
    <property type="entry name" value="MATE_fam"/>
</dbReference>
<evidence type="ECO:0000256" key="6">
    <source>
        <dbReference type="ARBA" id="ARBA00022449"/>
    </source>
</evidence>
<dbReference type="PANTHER" id="PTHR43298:SF2">
    <property type="entry name" value="FMN_FAD EXPORTER YEEO-RELATED"/>
    <property type="match status" value="1"/>
</dbReference>
<comment type="similarity">
    <text evidence="3">Belongs to the multi antimicrobial extrusion (MATE) (TC 2.A.66.1) family.</text>
</comment>
<feature type="transmembrane region" description="Helical" evidence="13">
    <location>
        <begin position="14"/>
        <end position="34"/>
    </location>
</feature>
<dbReference type="Proteomes" id="UP001519273">
    <property type="component" value="Unassembled WGS sequence"/>
</dbReference>
<dbReference type="PANTHER" id="PTHR43298">
    <property type="entry name" value="MULTIDRUG RESISTANCE PROTEIN NORM-RELATED"/>
    <property type="match status" value="1"/>
</dbReference>
<evidence type="ECO:0000256" key="8">
    <source>
        <dbReference type="ARBA" id="ARBA00022692"/>
    </source>
</evidence>
<dbReference type="RefSeq" id="WP_209850949.1">
    <property type="nucleotide sequence ID" value="NZ_CBCRVE010000004.1"/>
</dbReference>
<evidence type="ECO:0000256" key="13">
    <source>
        <dbReference type="SAM" id="Phobius"/>
    </source>
</evidence>
<feature type="transmembrane region" description="Helical" evidence="13">
    <location>
        <begin position="94"/>
        <end position="117"/>
    </location>
</feature>
<evidence type="ECO:0000256" key="10">
    <source>
        <dbReference type="ARBA" id="ARBA00023065"/>
    </source>
</evidence>
<comment type="caution">
    <text evidence="14">The sequence shown here is derived from an EMBL/GenBank/DDBJ whole genome shotgun (WGS) entry which is preliminary data.</text>
</comment>
<evidence type="ECO:0000313" key="15">
    <source>
        <dbReference type="Proteomes" id="UP001519273"/>
    </source>
</evidence>
<reference evidence="14 15" key="1">
    <citation type="submission" date="2021-03" db="EMBL/GenBank/DDBJ databases">
        <title>Genomic Encyclopedia of Type Strains, Phase IV (KMG-IV): sequencing the most valuable type-strain genomes for metagenomic binning, comparative biology and taxonomic classification.</title>
        <authorList>
            <person name="Goeker M."/>
        </authorList>
    </citation>
    <scope>NUCLEOTIDE SEQUENCE [LARGE SCALE GENOMIC DNA]</scope>
    <source>
        <strain evidence="14 15">DSM 23491</strain>
    </source>
</reference>
<gene>
    <name evidence="14" type="ORF">J2Z20_002666</name>
</gene>
<feature type="transmembrane region" description="Helical" evidence="13">
    <location>
        <begin position="162"/>
        <end position="182"/>
    </location>
</feature>
<keyword evidence="10" id="KW-0406">Ion transport</keyword>
<feature type="transmembrane region" description="Helical" evidence="13">
    <location>
        <begin position="415"/>
        <end position="436"/>
    </location>
</feature>